<feature type="compositionally biased region" description="Polar residues" evidence="1">
    <location>
        <begin position="1"/>
        <end position="18"/>
    </location>
</feature>
<protein>
    <recommendedName>
        <fullName evidence="2">BTB domain-containing protein</fullName>
    </recommendedName>
</protein>
<dbReference type="OrthoDB" id="194443at2759"/>
<dbReference type="Gene3D" id="3.30.710.10">
    <property type="entry name" value="Potassium Channel Kv1.1, Chain A"/>
    <property type="match status" value="1"/>
</dbReference>
<dbReference type="CDD" id="cd18186">
    <property type="entry name" value="BTB_POZ_ZBTB_KLHL-like"/>
    <property type="match status" value="1"/>
</dbReference>
<proteinExistence type="predicted"/>
<dbReference type="SUPFAM" id="SSF54695">
    <property type="entry name" value="POZ domain"/>
    <property type="match status" value="1"/>
</dbReference>
<feature type="domain" description="BTB" evidence="2">
    <location>
        <begin position="32"/>
        <end position="96"/>
    </location>
</feature>
<dbReference type="EMBL" id="VCHE01000114">
    <property type="protein sequence ID" value="KAB2570997.1"/>
    <property type="molecule type" value="Genomic_DNA"/>
</dbReference>
<evidence type="ECO:0000313" key="3">
    <source>
        <dbReference type="EMBL" id="KAB2570997.1"/>
    </source>
</evidence>
<reference evidence="3 4" key="1">
    <citation type="journal article" date="2019" name="Sci. Rep.">
        <title>A multi-omics analysis of the grapevine pathogen Lasiodiplodia theobromae reveals that temperature affects the expression of virulence- and pathogenicity-related genes.</title>
        <authorList>
            <person name="Felix C."/>
            <person name="Meneses R."/>
            <person name="Goncalves M.F.M."/>
            <person name="Tilleman L."/>
            <person name="Duarte A.S."/>
            <person name="Jorrin-Novo J.V."/>
            <person name="Van de Peer Y."/>
            <person name="Deforce D."/>
            <person name="Van Nieuwerburgh F."/>
            <person name="Esteves A.C."/>
            <person name="Alves A."/>
        </authorList>
    </citation>
    <scope>NUCLEOTIDE SEQUENCE [LARGE SCALE GENOMIC DNA]</scope>
    <source>
        <strain evidence="3 4">LA-SOL3</strain>
    </source>
</reference>
<feature type="region of interest" description="Disordered" evidence="1">
    <location>
        <begin position="1"/>
        <end position="22"/>
    </location>
</feature>
<accession>A0A5N5D098</accession>
<dbReference type="Proteomes" id="UP000325902">
    <property type="component" value="Unassembled WGS sequence"/>
</dbReference>
<evidence type="ECO:0000256" key="1">
    <source>
        <dbReference type="SAM" id="MobiDB-lite"/>
    </source>
</evidence>
<sequence length="243" mass="27323">MPAINEQSISLRDNGSQGDTDRLLPPGLCLKTTIQVFAGEEPEPFIIHKDILCASSDFFKNACKEPWKESAGVVELSGTEPRLFEVYARWLYSPDVLNLMEKPVVTTAANGAISVPAYEPLFHLYALGDMLQDSKFKNAILDKIVEVRRLVNYHPICFSAFVYSELPPSSPLRRLYVDFWVGSSASDWFNTKNPADDCNSPDAPMEFFRDVLRQSKTGGAGKKLWEEDICQYHEHPAGIKCQK</sequence>
<dbReference type="PROSITE" id="PS50097">
    <property type="entry name" value="BTB"/>
    <property type="match status" value="1"/>
</dbReference>
<dbReference type="InterPro" id="IPR000210">
    <property type="entry name" value="BTB/POZ_dom"/>
</dbReference>
<evidence type="ECO:0000259" key="2">
    <source>
        <dbReference type="PROSITE" id="PS50097"/>
    </source>
</evidence>
<dbReference type="PANTHER" id="PTHR47843">
    <property type="entry name" value="BTB DOMAIN-CONTAINING PROTEIN-RELATED"/>
    <property type="match status" value="1"/>
</dbReference>
<organism evidence="3 4">
    <name type="scientific">Lasiodiplodia theobromae</name>
    <dbReference type="NCBI Taxonomy" id="45133"/>
    <lineage>
        <taxon>Eukaryota</taxon>
        <taxon>Fungi</taxon>
        <taxon>Dikarya</taxon>
        <taxon>Ascomycota</taxon>
        <taxon>Pezizomycotina</taxon>
        <taxon>Dothideomycetes</taxon>
        <taxon>Dothideomycetes incertae sedis</taxon>
        <taxon>Botryosphaeriales</taxon>
        <taxon>Botryosphaeriaceae</taxon>
        <taxon>Lasiodiplodia</taxon>
    </lineage>
</organism>
<dbReference type="InterPro" id="IPR011333">
    <property type="entry name" value="SKP1/BTB/POZ_sf"/>
</dbReference>
<comment type="caution">
    <text evidence="3">The sequence shown here is derived from an EMBL/GenBank/DDBJ whole genome shotgun (WGS) entry which is preliminary data.</text>
</comment>
<evidence type="ECO:0000313" key="4">
    <source>
        <dbReference type="Proteomes" id="UP000325902"/>
    </source>
</evidence>
<dbReference type="PANTHER" id="PTHR47843:SF2">
    <property type="entry name" value="BTB DOMAIN-CONTAINING PROTEIN"/>
    <property type="match status" value="1"/>
</dbReference>
<name>A0A5N5D098_9PEZI</name>
<dbReference type="AlphaFoldDB" id="A0A5N5D098"/>
<keyword evidence="4" id="KW-1185">Reference proteome</keyword>
<gene>
    <name evidence="3" type="ORF">DBV05_g10308</name>
</gene>